<sequence length="99" mass="10691">MLGLGKPKVNVKPTPPPRTPHWASSSSGYSQGPPRSGLNPNAAEFHPMWETDRYEIPQPAQPQEAEAFPEMTNLLGVNLLDEICGGAAVPRIEDDDEAA</sequence>
<proteinExistence type="predicted"/>
<dbReference type="Proteomes" id="UP001642464">
    <property type="component" value="Unassembled WGS sequence"/>
</dbReference>
<keyword evidence="3" id="KW-1185">Reference proteome</keyword>
<protein>
    <submittedName>
        <fullName evidence="2">Uncharacterized protein</fullName>
    </submittedName>
</protein>
<gene>
    <name evidence="2" type="ORF">SCF082_LOCUS21744</name>
</gene>
<accession>A0ABP0LBC9</accession>
<reference evidence="2 3" key="1">
    <citation type="submission" date="2024-02" db="EMBL/GenBank/DDBJ databases">
        <authorList>
            <person name="Chen Y."/>
            <person name="Shah S."/>
            <person name="Dougan E. K."/>
            <person name="Thang M."/>
            <person name="Chan C."/>
        </authorList>
    </citation>
    <scope>NUCLEOTIDE SEQUENCE [LARGE SCALE GENOMIC DNA]</scope>
</reference>
<feature type="compositionally biased region" description="Low complexity" evidence="1">
    <location>
        <begin position="1"/>
        <end position="12"/>
    </location>
</feature>
<dbReference type="EMBL" id="CAXAMM010015502">
    <property type="protein sequence ID" value="CAK9036463.1"/>
    <property type="molecule type" value="Genomic_DNA"/>
</dbReference>
<name>A0ABP0LBC9_9DINO</name>
<comment type="caution">
    <text evidence="2">The sequence shown here is derived from an EMBL/GenBank/DDBJ whole genome shotgun (WGS) entry which is preliminary data.</text>
</comment>
<evidence type="ECO:0000256" key="1">
    <source>
        <dbReference type="SAM" id="MobiDB-lite"/>
    </source>
</evidence>
<feature type="region of interest" description="Disordered" evidence="1">
    <location>
        <begin position="1"/>
        <end position="46"/>
    </location>
</feature>
<evidence type="ECO:0000313" key="2">
    <source>
        <dbReference type="EMBL" id="CAK9036463.1"/>
    </source>
</evidence>
<organism evidence="2 3">
    <name type="scientific">Durusdinium trenchii</name>
    <dbReference type="NCBI Taxonomy" id="1381693"/>
    <lineage>
        <taxon>Eukaryota</taxon>
        <taxon>Sar</taxon>
        <taxon>Alveolata</taxon>
        <taxon>Dinophyceae</taxon>
        <taxon>Suessiales</taxon>
        <taxon>Symbiodiniaceae</taxon>
        <taxon>Durusdinium</taxon>
    </lineage>
</organism>
<evidence type="ECO:0000313" key="3">
    <source>
        <dbReference type="Proteomes" id="UP001642464"/>
    </source>
</evidence>